<evidence type="ECO:0000313" key="1">
    <source>
        <dbReference type="EMBL" id="KAF5879680.1"/>
    </source>
</evidence>
<evidence type="ECO:0000313" key="2">
    <source>
        <dbReference type="Proteomes" id="UP000531561"/>
    </source>
</evidence>
<dbReference type="Proteomes" id="UP000531561">
    <property type="component" value="Unassembled WGS sequence"/>
</dbReference>
<comment type="caution">
    <text evidence="1">The sequence shown here is derived from an EMBL/GenBank/DDBJ whole genome shotgun (WGS) entry which is preliminary data.</text>
</comment>
<dbReference type="EMBL" id="JABFCT010000001">
    <property type="protein sequence ID" value="KAF5879680.1"/>
    <property type="molecule type" value="Genomic_DNA"/>
</dbReference>
<reference evidence="1 2" key="1">
    <citation type="journal article" date="2020" name="Phytopathology">
        <title>A high-quality genome resource of Botrytis fragariae, a new and rapidly spreading fungal pathogen causing strawberry gray mold in the U.S.A.</title>
        <authorList>
            <person name="Wu Y."/>
            <person name="Saski C.A."/>
            <person name="Schnabel G."/>
            <person name="Xiao S."/>
            <person name="Hu M."/>
        </authorList>
    </citation>
    <scope>NUCLEOTIDE SEQUENCE [LARGE SCALE GENOMIC DNA]</scope>
    <source>
        <strain evidence="1 2">BVB16</strain>
    </source>
</reference>
<dbReference type="AlphaFoldDB" id="A0A8H6B5X6"/>
<proteinExistence type="predicted"/>
<organism evidence="1 2">
    <name type="scientific">Botrytis fragariae</name>
    <dbReference type="NCBI Taxonomy" id="1964551"/>
    <lineage>
        <taxon>Eukaryota</taxon>
        <taxon>Fungi</taxon>
        <taxon>Dikarya</taxon>
        <taxon>Ascomycota</taxon>
        <taxon>Pezizomycotina</taxon>
        <taxon>Leotiomycetes</taxon>
        <taxon>Helotiales</taxon>
        <taxon>Sclerotiniaceae</taxon>
        <taxon>Botrytis</taxon>
    </lineage>
</organism>
<dbReference type="GeneID" id="59260950"/>
<name>A0A8H6B5X6_9HELO</name>
<feature type="non-terminal residue" evidence="1">
    <location>
        <position position="67"/>
    </location>
</feature>
<keyword evidence="2" id="KW-1185">Reference proteome</keyword>
<sequence>YQILDPGPPSPLRIRLPVYDTPHKASLSIKSRSYDDGLIMYGYEDSSCGFLKPLLPSIPPFKPLIGP</sequence>
<protein>
    <submittedName>
        <fullName evidence="1">Uncharacterized protein</fullName>
    </submittedName>
</protein>
<dbReference type="RefSeq" id="XP_037198624.1">
    <property type="nucleotide sequence ID" value="XM_037337258.1"/>
</dbReference>
<accession>A0A8H6B5X6</accession>
<gene>
    <name evidence="1" type="ORF">Bfra_006887</name>
</gene>